<evidence type="ECO:0000256" key="6">
    <source>
        <dbReference type="NCBIfam" id="TIGR00152"/>
    </source>
</evidence>
<comment type="similarity">
    <text evidence="1 5">Belongs to the CoaE family.</text>
</comment>
<dbReference type="HAMAP" id="MF_00376">
    <property type="entry name" value="Dephospho_CoA_kinase"/>
    <property type="match status" value="1"/>
</dbReference>
<dbReference type="PANTHER" id="PTHR10695">
    <property type="entry name" value="DEPHOSPHO-COA KINASE-RELATED"/>
    <property type="match status" value="1"/>
</dbReference>
<dbReference type="Pfam" id="PF01121">
    <property type="entry name" value="CoaE"/>
    <property type="match status" value="1"/>
</dbReference>
<dbReference type="Proteomes" id="UP000280346">
    <property type="component" value="Unassembled WGS sequence"/>
</dbReference>
<keyword evidence="2 5" id="KW-0547">Nucleotide-binding</keyword>
<dbReference type="OrthoDB" id="9812943at2"/>
<comment type="catalytic activity">
    <reaction evidence="5">
        <text>3'-dephospho-CoA + ATP = ADP + CoA + H(+)</text>
        <dbReference type="Rhea" id="RHEA:18245"/>
        <dbReference type="ChEBI" id="CHEBI:15378"/>
        <dbReference type="ChEBI" id="CHEBI:30616"/>
        <dbReference type="ChEBI" id="CHEBI:57287"/>
        <dbReference type="ChEBI" id="CHEBI:57328"/>
        <dbReference type="ChEBI" id="CHEBI:456216"/>
        <dbReference type="EC" id="2.7.1.24"/>
    </reaction>
</comment>
<keyword evidence="3 5" id="KW-0067">ATP-binding</keyword>
<dbReference type="PROSITE" id="PS51219">
    <property type="entry name" value="DPCK"/>
    <property type="match status" value="1"/>
</dbReference>
<keyword evidence="5 7" id="KW-0808">Transferase</keyword>
<comment type="subcellular location">
    <subcellularLocation>
        <location evidence="5">Cytoplasm</location>
    </subcellularLocation>
</comment>
<evidence type="ECO:0000313" key="7">
    <source>
        <dbReference type="EMBL" id="RUQ73745.1"/>
    </source>
</evidence>
<proteinExistence type="inferred from homology"/>
<evidence type="ECO:0000313" key="8">
    <source>
        <dbReference type="Proteomes" id="UP000280346"/>
    </source>
</evidence>
<evidence type="ECO:0000256" key="2">
    <source>
        <dbReference type="ARBA" id="ARBA00022741"/>
    </source>
</evidence>
<dbReference type="RefSeq" id="WP_126996846.1">
    <property type="nucleotide sequence ID" value="NZ_JBNPXW010000004.1"/>
</dbReference>
<gene>
    <name evidence="5" type="primary">coaE</name>
    <name evidence="7" type="ORF">EJ913_08800</name>
</gene>
<protein>
    <recommendedName>
        <fullName evidence="5 6">Dephospho-CoA kinase</fullName>
        <ecNumber evidence="5 6">2.7.1.24</ecNumber>
    </recommendedName>
    <alternativeName>
        <fullName evidence="5">Dephosphocoenzyme A kinase</fullName>
    </alternativeName>
</protein>
<dbReference type="SUPFAM" id="SSF52540">
    <property type="entry name" value="P-loop containing nucleoside triphosphate hydrolases"/>
    <property type="match status" value="1"/>
</dbReference>
<dbReference type="GO" id="GO:0015937">
    <property type="term" value="P:coenzyme A biosynthetic process"/>
    <property type="evidence" value="ECO:0007669"/>
    <property type="project" value="UniProtKB-UniRule"/>
</dbReference>
<dbReference type="GO" id="GO:0005524">
    <property type="term" value="F:ATP binding"/>
    <property type="evidence" value="ECO:0007669"/>
    <property type="project" value="UniProtKB-UniRule"/>
</dbReference>
<keyword evidence="4 5" id="KW-0173">Coenzyme A biosynthesis</keyword>
<evidence type="ECO:0000256" key="1">
    <source>
        <dbReference type="ARBA" id="ARBA00009018"/>
    </source>
</evidence>
<dbReference type="EC" id="2.7.1.24" evidence="5 6"/>
<organism evidence="7 8">
    <name type="scientific">Azospirillum doebereinerae</name>
    <dbReference type="NCBI Taxonomy" id="92933"/>
    <lineage>
        <taxon>Bacteria</taxon>
        <taxon>Pseudomonadati</taxon>
        <taxon>Pseudomonadota</taxon>
        <taxon>Alphaproteobacteria</taxon>
        <taxon>Rhodospirillales</taxon>
        <taxon>Azospirillaceae</taxon>
        <taxon>Azospirillum</taxon>
    </lineage>
</organism>
<keyword evidence="5 7" id="KW-0418">Kinase</keyword>
<dbReference type="InterPro" id="IPR027417">
    <property type="entry name" value="P-loop_NTPase"/>
</dbReference>
<dbReference type="Gene3D" id="3.40.50.300">
    <property type="entry name" value="P-loop containing nucleotide triphosphate hydrolases"/>
    <property type="match status" value="1"/>
</dbReference>
<accession>A0A3S0V766</accession>
<dbReference type="EMBL" id="RZIJ01000005">
    <property type="protein sequence ID" value="RUQ73745.1"/>
    <property type="molecule type" value="Genomic_DNA"/>
</dbReference>
<dbReference type="GO" id="GO:0005737">
    <property type="term" value="C:cytoplasm"/>
    <property type="evidence" value="ECO:0007669"/>
    <property type="project" value="UniProtKB-SubCell"/>
</dbReference>
<comment type="caution">
    <text evidence="7">The sequence shown here is derived from an EMBL/GenBank/DDBJ whole genome shotgun (WGS) entry which is preliminary data.</text>
</comment>
<comment type="pathway">
    <text evidence="5">Cofactor biosynthesis; coenzyme A biosynthesis; CoA from (R)-pantothenate: step 5/5.</text>
</comment>
<evidence type="ECO:0000256" key="4">
    <source>
        <dbReference type="ARBA" id="ARBA00022993"/>
    </source>
</evidence>
<dbReference type="CDD" id="cd02022">
    <property type="entry name" value="DPCK"/>
    <property type="match status" value="1"/>
</dbReference>
<dbReference type="UniPathway" id="UPA00241">
    <property type="reaction ID" value="UER00356"/>
</dbReference>
<dbReference type="InterPro" id="IPR001977">
    <property type="entry name" value="Depp_CoAkinase"/>
</dbReference>
<evidence type="ECO:0000256" key="3">
    <source>
        <dbReference type="ARBA" id="ARBA00022840"/>
    </source>
</evidence>
<keyword evidence="5" id="KW-0963">Cytoplasm</keyword>
<dbReference type="GO" id="GO:0004140">
    <property type="term" value="F:dephospho-CoA kinase activity"/>
    <property type="evidence" value="ECO:0007669"/>
    <property type="project" value="UniProtKB-UniRule"/>
</dbReference>
<feature type="binding site" evidence="5">
    <location>
        <begin position="11"/>
        <end position="16"/>
    </location>
    <ligand>
        <name>ATP</name>
        <dbReference type="ChEBI" id="CHEBI:30616"/>
    </ligand>
</feature>
<dbReference type="NCBIfam" id="TIGR00152">
    <property type="entry name" value="dephospho-CoA kinase"/>
    <property type="match status" value="1"/>
</dbReference>
<dbReference type="AlphaFoldDB" id="A0A3S0V766"/>
<evidence type="ECO:0000256" key="5">
    <source>
        <dbReference type="HAMAP-Rule" id="MF_00376"/>
    </source>
</evidence>
<sequence length="219" mass="23186">MIVLGLTGSIGMGKSTAARMLAAMGAPVCDSDAVVHGLLAKGGRAVPAIDAAFPGAVIDGAVSRPALGAAVFRDPAALTRLEAILHPMVQATQRDFIARAARRGAKVVVLDIPLLFETGGERRVDATVVVSAPFVVQKARVLARPGMTPEKFAGILARQTPDAEKRRRADHVVPTGAGRLVTRRALACILRAVRHRPGRHWPVRGYQPKFGKMGQVHHA</sequence>
<keyword evidence="8" id="KW-1185">Reference proteome</keyword>
<reference evidence="7 8" key="1">
    <citation type="submission" date="2018-12" db="EMBL/GenBank/DDBJ databases">
        <authorList>
            <person name="Yang Y."/>
        </authorList>
    </citation>
    <scope>NUCLEOTIDE SEQUENCE [LARGE SCALE GENOMIC DNA]</scope>
    <source>
        <strain evidence="7 8">GSF71</strain>
    </source>
</reference>
<name>A0A3S0V766_9PROT</name>
<comment type="function">
    <text evidence="5">Catalyzes the phosphorylation of the 3'-hydroxyl group of dephosphocoenzyme A to form coenzyme A.</text>
</comment>
<dbReference type="PANTHER" id="PTHR10695:SF46">
    <property type="entry name" value="BIFUNCTIONAL COENZYME A SYNTHASE-RELATED"/>
    <property type="match status" value="1"/>
</dbReference>